<keyword evidence="3" id="KW-1185">Reference proteome</keyword>
<dbReference type="AlphaFoldDB" id="A0A7U4QM91"/>
<dbReference type="KEGG" id="daw:HS1_002156"/>
<evidence type="ECO:0000313" key="2">
    <source>
        <dbReference type="EMBL" id="AMM41942.1"/>
    </source>
</evidence>
<gene>
    <name evidence="2" type="ORF">HS1_002156</name>
</gene>
<evidence type="ECO:0000256" key="1">
    <source>
        <dbReference type="SAM" id="Phobius"/>
    </source>
</evidence>
<keyword evidence="1" id="KW-0472">Membrane</keyword>
<proteinExistence type="predicted"/>
<evidence type="ECO:0000313" key="3">
    <source>
        <dbReference type="Proteomes" id="UP000070560"/>
    </source>
</evidence>
<dbReference type="Proteomes" id="UP000070560">
    <property type="component" value="Chromosome"/>
</dbReference>
<protein>
    <recommendedName>
        <fullName evidence="4">Alpha/beta hydrolase</fullName>
    </recommendedName>
</protein>
<feature type="transmembrane region" description="Helical" evidence="1">
    <location>
        <begin position="21"/>
        <end position="43"/>
    </location>
</feature>
<dbReference type="Gene3D" id="3.40.50.1820">
    <property type="entry name" value="alpha/beta hydrolase"/>
    <property type="match status" value="1"/>
</dbReference>
<dbReference type="SUPFAM" id="SSF53474">
    <property type="entry name" value="alpha/beta-Hydrolases"/>
    <property type="match status" value="1"/>
</dbReference>
<keyword evidence="1" id="KW-1133">Transmembrane helix</keyword>
<keyword evidence="1" id="KW-0812">Transmembrane</keyword>
<evidence type="ECO:0008006" key="4">
    <source>
        <dbReference type="Google" id="ProtNLM"/>
    </source>
</evidence>
<sequence length="310" mass="35273">MVLDKLEKIIGVHLKGNGMNRIAILIVSQMLTLLFFSISQPIYAAELYESDKDLAGIAEINPTIYQQMIDAGAKTLIVRGHKPFIVYWLPDGFDELPNRRILVIMHGTNGNAYRHMSNFLNTARKYRFGILSVQWGWPTGKQTLKRKIKYKYIRNARDTYRLISEGLSYIDGIHRISPGECAWLGFSRSSTQCAVFAHLDKNEGNKYFALFIATSGGIGKNLPIMRELLSGKHGDKPLAGLHFYLWGGKRDRRHGENEMRQSQTIIEQLGGIVDILRIGKEGHGGFNHNLQYQEEAWALWNSLCYGKNEK</sequence>
<organism evidence="2 3">
    <name type="scientific">Desulfofervidus auxilii</name>
    <dbReference type="NCBI Taxonomy" id="1621989"/>
    <lineage>
        <taxon>Bacteria</taxon>
        <taxon>Pseudomonadati</taxon>
        <taxon>Thermodesulfobacteriota</taxon>
        <taxon>Candidatus Desulfofervidia</taxon>
        <taxon>Candidatus Desulfofervidales</taxon>
        <taxon>Candidatus Desulfofervidaceae</taxon>
        <taxon>Candidatus Desulfofervidus</taxon>
    </lineage>
</organism>
<accession>A0A7U4QM91</accession>
<dbReference type="EMBL" id="CP013015">
    <property type="protein sequence ID" value="AMM41942.1"/>
    <property type="molecule type" value="Genomic_DNA"/>
</dbReference>
<reference evidence="2 3" key="1">
    <citation type="submission" date="2015-10" db="EMBL/GenBank/DDBJ databases">
        <title>Candidatus Desulfofervidus auxilii, a hydrogenotrophic sulfate-reducing bacterium involved in the thermophilic anaerobic oxidation of methane.</title>
        <authorList>
            <person name="Krukenberg V."/>
            <person name="Richter M."/>
            <person name="Wegener G."/>
        </authorList>
    </citation>
    <scope>NUCLEOTIDE SEQUENCE [LARGE SCALE GENOMIC DNA]</scope>
    <source>
        <strain evidence="2 3">HS1</strain>
    </source>
</reference>
<dbReference type="InterPro" id="IPR029058">
    <property type="entry name" value="AB_hydrolase_fold"/>
</dbReference>
<name>A0A7U4QM91_DESA2</name>